<name>A0A1V0QGH0_CNPV</name>
<sequence>MTQQFSVFQLEEGFLVLKYDTIKIICMTSNYFVNVSKLLECWNKDFTEWMQLEDAKKIINTLDCIISNIGPVYLEEPYGACNSNVIIEIASNDDNKNRDAIAGFYVHRNLLPYIVSCISPLLAIKITCMIDYYINKKIETKFKVNESINKRLVELIDINSDRHTKEISNIKIGYNSVISDLKTSLMSIKERNYRMNDRIQDIEAVIVEQKIDAREPKLLILQHRQNESMFKSLVVDAEECTIEKLHKIRKDYKLFFRTNERQVISNFEGLKKRLLRDKYICLQKSGYKLIDKCRYYIRDMIKDLYELKTC</sequence>
<dbReference type="Proteomes" id="UP000319767">
    <property type="component" value="Segment"/>
</dbReference>
<proteinExistence type="predicted"/>
<evidence type="ECO:0000313" key="2">
    <source>
        <dbReference type="EMBL" id="ARE67439.1"/>
    </source>
</evidence>
<evidence type="ECO:0000259" key="1">
    <source>
        <dbReference type="PROSITE" id="PS51301"/>
    </source>
</evidence>
<dbReference type="InterPro" id="IPR017880">
    <property type="entry name" value="KilA_N"/>
</dbReference>
<dbReference type="Pfam" id="PF04383">
    <property type="entry name" value="KilA-N"/>
    <property type="match status" value="1"/>
</dbReference>
<dbReference type="PROSITE" id="PS51301">
    <property type="entry name" value="KILA_N"/>
    <property type="match status" value="1"/>
</dbReference>
<dbReference type="EMBL" id="KX857215">
    <property type="protein sequence ID" value="ARE67439.1"/>
    <property type="molecule type" value="Genomic_DNA"/>
</dbReference>
<accession>A0A1V0QGH0</accession>
<reference evidence="2" key="1">
    <citation type="journal article" date="2017" name="BMC Genomics">
        <title>Genomic characterization of two novel pathogenic avipoxviruses isolated from pacific shearwaters (Ardenna spp.).</title>
        <authorList>
            <person name="Sarker S."/>
            <person name="Das S."/>
            <person name="Lavers J.L."/>
            <person name="Hutton I."/>
            <person name="Helbig K."/>
            <person name="Imbery J."/>
            <person name="Upton C."/>
            <person name="Raidal S.R."/>
        </authorList>
    </citation>
    <scope>NUCLEOTIDE SEQUENCE [LARGE SCALE GENOMIC DNA]</scope>
    <source>
        <strain evidence="2">SWPV-2</strain>
    </source>
</reference>
<gene>
    <name evidence="2" type="primary">SWPV2-197</name>
</gene>
<protein>
    <submittedName>
        <fullName evidence="2">SWPV2-ORF197</fullName>
    </submittedName>
</protein>
<organism evidence="2">
    <name type="scientific">Shearwaterpox virus</name>
    <dbReference type="NCBI Taxonomy" id="1974596"/>
    <lineage>
        <taxon>Viruses</taxon>
        <taxon>Varidnaviria</taxon>
        <taxon>Bamfordvirae</taxon>
        <taxon>Nucleocytoviricota</taxon>
        <taxon>Pokkesviricetes</taxon>
        <taxon>Chitovirales</taxon>
        <taxon>Poxviridae</taxon>
        <taxon>Chordopoxvirinae</taxon>
        <taxon>Avipoxvirus</taxon>
        <taxon>Avipoxvirus canarypox</taxon>
        <taxon>Canarypox virus</taxon>
    </lineage>
</organism>
<feature type="domain" description="KilA-N" evidence="1">
    <location>
        <begin position="13"/>
        <end position="133"/>
    </location>
</feature>
<dbReference type="InterPro" id="IPR018004">
    <property type="entry name" value="KilA/APSES_HTH"/>
</dbReference>